<name>A0A419I214_9PSEU</name>
<sequence length="308" mass="32756">MSSLPTFLHSAFFYGDAEEFLAGTLPFVRGGVAAGDPVAVAVPPRGLALLKAELGADAARVRMVDMTEEGRNPGRIIPGVLRAFADGYPGRQVRIVGELRWPSRASAKYPACVQHEALLNRSFSARTATVLCPYDTESAGEAALADAARTHPWLVDRTGEWRSSAGYAPEEVLRDCNQELTAPPGSATRTIAEGELPQLRHAATEAALRAGFAADRLADFVLVASELVSNSIEHGSGTAVVRLATEGHQLICQVHDKGRIADPLAGRRPAVPGQVRGRGLLLVNHLADLVRLHTGPAGSTVEARFDLH</sequence>
<dbReference type="PANTHER" id="PTHR35526">
    <property type="entry name" value="ANTI-SIGMA-F FACTOR RSBW-RELATED"/>
    <property type="match status" value="1"/>
</dbReference>
<reference evidence="4 5" key="1">
    <citation type="submission" date="2018-09" db="EMBL/GenBank/DDBJ databases">
        <title>YIM PH 21725 draft genome.</title>
        <authorList>
            <person name="Miao C."/>
        </authorList>
    </citation>
    <scope>NUCLEOTIDE SEQUENCE [LARGE SCALE GENOMIC DNA]</scope>
    <source>
        <strain evidence="5">YIM PH21725</strain>
    </source>
</reference>
<dbReference type="SUPFAM" id="SSF55874">
    <property type="entry name" value="ATPase domain of HSP90 chaperone/DNA topoisomerase II/histidine kinase"/>
    <property type="match status" value="1"/>
</dbReference>
<dbReference type="Pfam" id="PF14417">
    <property type="entry name" value="MEDS"/>
    <property type="match status" value="1"/>
</dbReference>
<feature type="domain" description="MEDS" evidence="3">
    <location>
        <begin position="9"/>
        <end position="152"/>
    </location>
</feature>
<dbReference type="Pfam" id="PF13581">
    <property type="entry name" value="HATPase_c_2"/>
    <property type="match status" value="1"/>
</dbReference>
<keyword evidence="5" id="KW-1185">Reference proteome</keyword>
<evidence type="ECO:0000259" key="2">
    <source>
        <dbReference type="Pfam" id="PF13581"/>
    </source>
</evidence>
<evidence type="ECO:0000313" key="5">
    <source>
        <dbReference type="Proteomes" id="UP000285112"/>
    </source>
</evidence>
<dbReference type="InterPro" id="IPR047718">
    <property type="entry name" value="RsbA-like_anti_sig"/>
</dbReference>
<keyword evidence="1" id="KW-0723">Serine/threonine-protein kinase</keyword>
<dbReference type="OrthoDB" id="4088450at2"/>
<dbReference type="EMBL" id="QZFV01000091">
    <property type="protein sequence ID" value="RJQ83831.1"/>
    <property type="molecule type" value="Genomic_DNA"/>
</dbReference>
<keyword evidence="4" id="KW-0808">Transferase</keyword>
<evidence type="ECO:0000256" key="1">
    <source>
        <dbReference type="ARBA" id="ARBA00022527"/>
    </source>
</evidence>
<dbReference type="InterPro" id="IPR025847">
    <property type="entry name" value="MEDS_domain"/>
</dbReference>
<keyword evidence="4" id="KW-0418">Kinase</keyword>
<dbReference type="Gene3D" id="3.30.565.10">
    <property type="entry name" value="Histidine kinase-like ATPase, C-terminal domain"/>
    <property type="match status" value="1"/>
</dbReference>
<dbReference type="CDD" id="cd16936">
    <property type="entry name" value="HATPase_RsbW-like"/>
    <property type="match status" value="1"/>
</dbReference>
<dbReference type="PANTHER" id="PTHR35526:SF3">
    <property type="entry name" value="ANTI-SIGMA-F FACTOR RSBW"/>
    <property type="match status" value="1"/>
</dbReference>
<dbReference type="InterPro" id="IPR036890">
    <property type="entry name" value="HATPase_C_sf"/>
</dbReference>
<dbReference type="AlphaFoldDB" id="A0A419I214"/>
<evidence type="ECO:0000259" key="3">
    <source>
        <dbReference type="Pfam" id="PF14417"/>
    </source>
</evidence>
<accession>A0A419I214</accession>
<dbReference type="InterPro" id="IPR050267">
    <property type="entry name" value="Anti-sigma-factor_SerPK"/>
</dbReference>
<dbReference type="RefSeq" id="WP_120024627.1">
    <property type="nucleotide sequence ID" value="NZ_QZFV01000091.1"/>
</dbReference>
<proteinExistence type="predicted"/>
<dbReference type="Proteomes" id="UP000285112">
    <property type="component" value="Unassembled WGS sequence"/>
</dbReference>
<organism evidence="4 5">
    <name type="scientific">Amycolatopsis panacis</name>
    <dbReference type="NCBI Taxonomy" id="2340917"/>
    <lineage>
        <taxon>Bacteria</taxon>
        <taxon>Bacillati</taxon>
        <taxon>Actinomycetota</taxon>
        <taxon>Actinomycetes</taxon>
        <taxon>Pseudonocardiales</taxon>
        <taxon>Pseudonocardiaceae</taxon>
        <taxon>Amycolatopsis</taxon>
    </lineage>
</organism>
<dbReference type="GO" id="GO:0004674">
    <property type="term" value="F:protein serine/threonine kinase activity"/>
    <property type="evidence" value="ECO:0007669"/>
    <property type="project" value="UniProtKB-KW"/>
</dbReference>
<evidence type="ECO:0000313" key="4">
    <source>
        <dbReference type="EMBL" id="RJQ83831.1"/>
    </source>
</evidence>
<dbReference type="NCBIfam" id="NF041045">
    <property type="entry name" value="RsbA_anti_sig"/>
    <property type="match status" value="1"/>
</dbReference>
<gene>
    <name evidence="4" type="ORF">D5S19_18650</name>
</gene>
<protein>
    <submittedName>
        <fullName evidence="4">Sensor histidine kinase</fullName>
    </submittedName>
</protein>
<feature type="domain" description="Histidine kinase/HSP90-like ATPase" evidence="2">
    <location>
        <begin position="195"/>
        <end position="304"/>
    </location>
</feature>
<comment type="caution">
    <text evidence="4">The sequence shown here is derived from an EMBL/GenBank/DDBJ whole genome shotgun (WGS) entry which is preliminary data.</text>
</comment>
<dbReference type="InterPro" id="IPR003594">
    <property type="entry name" value="HATPase_dom"/>
</dbReference>